<dbReference type="Proteomes" id="UP000821837">
    <property type="component" value="Chromosome 10"/>
</dbReference>
<dbReference type="InterPro" id="IPR000477">
    <property type="entry name" value="RT_dom"/>
</dbReference>
<keyword evidence="4" id="KW-1185">Reference proteome</keyword>
<dbReference type="InterPro" id="IPR043502">
    <property type="entry name" value="DNA/RNA_pol_sf"/>
</dbReference>
<reference evidence="3" key="2">
    <citation type="submission" date="2021-09" db="EMBL/GenBank/DDBJ databases">
        <authorList>
            <person name="Jia N."/>
            <person name="Wang J."/>
            <person name="Shi W."/>
            <person name="Du L."/>
            <person name="Sun Y."/>
            <person name="Zhan W."/>
            <person name="Jiang J."/>
            <person name="Wang Q."/>
            <person name="Zhang B."/>
            <person name="Ji P."/>
            <person name="Sakyi L.B."/>
            <person name="Cui X."/>
            <person name="Yuan T."/>
            <person name="Jiang B."/>
            <person name="Yang W."/>
            <person name="Lam T.T.-Y."/>
            <person name="Chang Q."/>
            <person name="Ding S."/>
            <person name="Wang X."/>
            <person name="Zhu J."/>
            <person name="Ruan X."/>
            <person name="Zhao L."/>
            <person name="Wei J."/>
            <person name="Que T."/>
            <person name="Du C."/>
            <person name="Cheng J."/>
            <person name="Dai P."/>
            <person name="Han X."/>
            <person name="Huang E."/>
            <person name="Gao Y."/>
            <person name="Liu J."/>
            <person name="Shao H."/>
            <person name="Ye R."/>
            <person name="Li L."/>
            <person name="Wei W."/>
            <person name="Wang X."/>
            <person name="Wang C."/>
            <person name="Huo Q."/>
            <person name="Li W."/>
            <person name="Guo W."/>
            <person name="Chen H."/>
            <person name="Chen S."/>
            <person name="Zhou L."/>
            <person name="Zhou L."/>
            <person name="Ni X."/>
            <person name="Tian J."/>
            <person name="Zhou Y."/>
            <person name="Sheng Y."/>
            <person name="Liu T."/>
            <person name="Pan Y."/>
            <person name="Xia L."/>
            <person name="Li J."/>
            <person name="Zhao F."/>
            <person name="Cao W."/>
        </authorList>
    </citation>
    <scope>NUCLEOTIDE SEQUENCE</scope>
    <source>
        <strain evidence="3">Rsan-2018</strain>
        <tissue evidence="3">Larvae</tissue>
    </source>
</reference>
<dbReference type="SUPFAM" id="SSF56672">
    <property type="entry name" value="DNA/RNA polymerases"/>
    <property type="match status" value="1"/>
</dbReference>
<dbReference type="AlphaFoldDB" id="A0A9D4QEJ9"/>
<dbReference type="GO" id="GO:0071897">
    <property type="term" value="P:DNA biosynthetic process"/>
    <property type="evidence" value="ECO:0007669"/>
    <property type="project" value="UniProtKB-ARBA"/>
</dbReference>
<evidence type="ECO:0000259" key="2">
    <source>
        <dbReference type="Pfam" id="PF00078"/>
    </source>
</evidence>
<evidence type="ECO:0000256" key="1">
    <source>
        <dbReference type="SAM" id="MobiDB-lite"/>
    </source>
</evidence>
<accession>A0A9D4QEJ9</accession>
<evidence type="ECO:0000313" key="3">
    <source>
        <dbReference type="EMBL" id="KAH7976952.1"/>
    </source>
</evidence>
<evidence type="ECO:0000313" key="4">
    <source>
        <dbReference type="Proteomes" id="UP000821837"/>
    </source>
</evidence>
<dbReference type="EMBL" id="JABSTV010001246">
    <property type="protein sequence ID" value="KAH7976952.1"/>
    <property type="molecule type" value="Genomic_DNA"/>
</dbReference>
<dbReference type="Pfam" id="PF00078">
    <property type="entry name" value="RVT_1"/>
    <property type="match status" value="1"/>
</dbReference>
<gene>
    <name evidence="3" type="ORF">HPB52_021919</name>
</gene>
<dbReference type="PANTHER" id="PTHR19446">
    <property type="entry name" value="REVERSE TRANSCRIPTASES"/>
    <property type="match status" value="1"/>
</dbReference>
<organism evidence="3 4">
    <name type="scientific">Rhipicephalus sanguineus</name>
    <name type="common">Brown dog tick</name>
    <name type="synonym">Ixodes sanguineus</name>
    <dbReference type="NCBI Taxonomy" id="34632"/>
    <lineage>
        <taxon>Eukaryota</taxon>
        <taxon>Metazoa</taxon>
        <taxon>Ecdysozoa</taxon>
        <taxon>Arthropoda</taxon>
        <taxon>Chelicerata</taxon>
        <taxon>Arachnida</taxon>
        <taxon>Acari</taxon>
        <taxon>Parasitiformes</taxon>
        <taxon>Ixodida</taxon>
        <taxon>Ixodoidea</taxon>
        <taxon>Ixodidae</taxon>
        <taxon>Rhipicephalinae</taxon>
        <taxon>Rhipicephalus</taxon>
        <taxon>Rhipicephalus</taxon>
    </lineage>
</organism>
<proteinExistence type="predicted"/>
<sequence length="207" mass="22215">MGEAGTALHRDWARLAAVKSGAAEPAPASGPSCAFSVGFAPENYIHSQGAGGSYSKSAQTHRGLTRAHPGTTQDLHQTANDEVQLGLCQRAFIPADGYAENVLLLQTIMEEARHNLVPSAMASVDVSKALDKVTHNAIVHGLKEKGVSDELCDYIRDYYSRAITVLGMNGRTLLVRPTRGVTQGDPLSPMLFNLVLDKFFPNQNDAI</sequence>
<comment type="caution">
    <text evidence="3">The sequence shown here is derived from an EMBL/GenBank/DDBJ whole genome shotgun (WGS) entry which is preliminary data.</text>
</comment>
<protein>
    <recommendedName>
        <fullName evidence="2">Reverse transcriptase domain-containing protein</fullName>
    </recommendedName>
</protein>
<feature type="region of interest" description="Disordered" evidence="1">
    <location>
        <begin position="50"/>
        <end position="74"/>
    </location>
</feature>
<reference evidence="3" key="1">
    <citation type="journal article" date="2020" name="Cell">
        <title>Large-Scale Comparative Analyses of Tick Genomes Elucidate Their Genetic Diversity and Vector Capacities.</title>
        <authorList>
            <consortium name="Tick Genome and Microbiome Consortium (TIGMIC)"/>
            <person name="Jia N."/>
            <person name="Wang J."/>
            <person name="Shi W."/>
            <person name="Du L."/>
            <person name="Sun Y."/>
            <person name="Zhan W."/>
            <person name="Jiang J.F."/>
            <person name="Wang Q."/>
            <person name="Zhang B."/>
            <person name="Ji P."/>
            <person name="Bell-Sakyi L."/>
            <person name="Cui X.M."/>
            <person name="Yuan T.T."/>
            <person name="Jiang B.G."/>
            <person name="Yang W.F."/>
            <person name="Lam T.T."/>
            <person name="Chang Q.C."/>
            <person name="Ding S.J."/>
            <person name="Wang X.J."/>
            <person name="Zhu J.G."/>
            <person name="Ruan X.D."/>
            <person name="Zhao L."/>
            <person name="Wei J.T."/>
            <person name="Ye R.Z."/>
            <person name="Que T.C."/>
            <person name="Du C.H."/>
            <person name="Zhou Y.H."/>
            <person name="Cheng J.X."/>
            <person name="Dai P.F."/>
            <person name="Guo W.B."/>
            <person name="Han X.H."/>
            <person name="Huang E.J."/>
            <person name="Li L.F."/>
            <person name="Wei W."/>
            <person name="Gao Y.C."/>
            <person name="Liu J.Z."/>
            <person name="Shao H.Z."/>
            <person name="Wang X."/>
            <person name="Wang C.C."/>
            <person name="Yang T.C."/>
            <person name="Huo Q.B."/>
            <person name="Li W."/>
            <person name="Chen H.Y."/>
            <person name="Chen S.E."/>
            <person name="Zhou L.G."/>
            <person name="Ni X.B."/>
            <person name="Tian J.H."/>
            <person name="Sheng Y."/>
            <person name="Liu T."/>
            <person name="Pan Y.S."/>
            <person name="Xia L.Y."/>
            <person name="Li J."/>
            <person name="Zhao F."/>
            <person name="Cao W.C."/>
        </authorList>
    </citation>
    <scope>NUCLEOTIDE SEQUENCE</scope>
    <source>
        <strain evidence="3">Rsan-2018</strain>
    </source>
</reference>
<name>A0A9D4QEJ9_RHISA</name>
<feature type="domain" description="Reverse transcriptase" evidence="2">
    <location>
        <begin position="116"/>
        <end position="204"/>
    </location>
</feature>